<keyword evidence="3" id="KW-0862">Zinc</keyword>
<evidence type="ECO:0000256" key="3">
    <source>
        <dbReference type="ARBA" id="ARBA00022833"/>
    </source>
</evidence>
<comment type="caution">
    <text evidence="10">The sequence shown here is derived from an EMBL/GenBank/DDBJ whole genome shotgun (WGS) entry which is preliminary data.</text>
</comment>
<protein>
    <recommendedName>
        <fullName evidence="9">Xylanolytic transcriptional activator regulatory domain-containing protein</fullName>
    </recommendedName>
</protein>
<proteinExistence type="predicted"/>
<dbReference type="Proteomes" id="UP001337655">
    <property type="component" value="Unassembled WGS sequence"/>
</dbReference>
<sequence>MDSTYVPTFFVFMVYAIGSQSSAVDDHASAEGYYTIAMQYLEPILEIDGLESIQALLAIGVFSARSPYGVSLWKISGMAMRLCVQLGYHRSTEKYRRSGDSLTKEMSKRCFWVAYDFDRYTGSILGLPGAISDQSIDVELPLDVDDEQITPAGILPAVPQRSPTTMTGTIHLIKLRQIWSKFSTHLFPTSSLCSHGDHVDSSPTIEELREQLEQWRASAPTIFDQPSDTPLSVFASRGWFHVAYNHSILLLYRHYLMDTKPYKCSRPLPRTPEIVDRAYQESHSKARDLCLIYRRLYQNPCIKFTWSSLHMTFYSGLTYLYCLWRSKSIRDAAKQRDVFNTLNACQTVLVVLAERWKLAASYRDLFETLSERTISMMSGDLDQEATPGTATGTATATHDDAAGPEPVLAAQDWSNGFDGMDLPPESEWMISEMVQGVQDADANIFEDFTNVEINYDFLSEDLQIPSTRNNGGVM</sequence>
<evidence type="ECO:0000313" key="11">
    <source>
        <dbReference type="Proteomes" id="UP001337655"/>
    </source>
</evidence>
<evidence type="ECO:0000256" key="1">
    <source>
        <dbReference type="ARBA" id="ARBA00004123"/>
    </source>
</evidence>
<dbReference type="GO" id="GO:0006351">
    <property type="term" value="P:DNA-templated transcription"/>
    <property type="evidence" value="ECO:0007669"/>
    <property type="project" value="InterPro"/>
</dbReference>
<dbReference type="GeneID" id="89927052"/>
<gene>
    <name evidence="10" type="ORF">LTR77_005711</name>
</gene>
<evidence type="ECO:0000256" key="6">
    <source>
        <dbReference type="ARBA" id="ARBA00023163"/>
    </source>
</evidence>
<dbReference type="GO" id="GO:0005634">
    <property type="term" value="C:nucleus"/>
    <property type="evidence" value="ECO:0007669"/>
    <property type="project" value="UniProtKB-SubCell"/>
</dbReference>
<organism evidence="10 11">
    <name type="scientific">Saxophila tyrrhenica</name>
    <dbReference type="NCBI Taxonomy" id="1690608"/>
    <lineage>
        <taxon>Eukaryota</taxon>
        <taxon>Fungi</taxon>
        <taxon>Dikarya</taxon>
        <taxon>Ascomycota</taxon>
        <taxon>Pezizomycotina</taxon>
        <taxon>Dothideomycetes</taxon>
        <taxon>Dothideomycetidae</taxon>
        <taxon>Mycosphaerellales</taxon>
        <taxon>Extremaceae</taxon>
        <taxon>Saxophila</taxon>
    </lineage>
</organism>
<keyword evidence="6" id="KW-0804">Transcription</keyword>
<dbReference type="GO" id="GO:0043565">
    <property type="term" value="F:sequence-specific DNA binding"/>
    <property type="evidence" value="ECO:0007669"/>
    <property type="project" value="TreeGrafter"/>
</dbReference>
<dbReference type="PANTHER" id="PTHR47782:SF12">
    <property type="entry name" value="ZN(II)2CYS6 TRANSCRIPTION FACTOR (EUROFUNG)"/>
    <property type="match status" value="1"/>
</dbReference>
<dbReference type="GO" id="GO:0045944">
    <property type="term" value="P:positive regulation of transcription by RNA polymerase II"/>
    <property type="evidence" value="ECO:0007669"/>
    <property type="project" value="TreeGrafter"/>
</dbReference>
<dbReference type="InterPro" id="IPR052202">
    <property type="entry name" value="Yeast_MetPath_Reg"/>
</dbReference>
<keyword evidence="2" id="KW-0479">Metal-binding</keyword>
<dbReference type="EMBL" id="JAVRRT010000008">
    <property type="protein sequence ID" value="KAK5169733.1"/>
    <property type="molecule type" value="Genomic_DNA"/>
</dbReference>
<evidence type="ECO:0000256" key="2">
    <source>
        <dbReference type="ARBA" id="ARBA00022723"/>
    </source>
</evidence>
<dbReference type="PANTHER" id="PTHR47782">
    <property type="entry name" value="ZN(II)2CYS6 TRANSCRIPTION FACTOR (EUROFUNG)-RELATED"/>
    <property type="match status" value="1"/>
</dbReference>
<dbReference type="CDD" id="cd12148">
    <property type="entry name" value="fungal_TF_MHR"/>
    <property type="match status" value="1"/>
</dbReference>
<dbReference type="GO" id="GO:0000981">
    <property type="term" value="F:DNA-binding transcription factor activity, RNA polymerase II-specific"/>
    <property type="evidence" value="ECO:0007669"/>
    <property type="project" value="TreeGrafter"/>
</dbReference>
<evidence type="ECO:0000256" key="4">
    <source>
        <dbReference type="ARBA" id="ARBA00023015"/>
    </source>
</evidence>
<evidence type="ECO:0000256" key="8">
    <source>
        <dbReference type="SAM" id="MobiDB-lite"/>
    </source>
</evidence>
<dbReference type="SMART" id="SM00906">
    <property type="entry name" value="Fungal_trans"/>
    <property type="match status" value="1"/>
</dbReference>
<dbReference type="Pfam" id="PF04082">
    <property type="entry name" value="Fungal_trans"/>
    <property type="match status" value="1"/>
</dbReference>
<dbReference type="GO" id="GO:0008270">
    <property type="term" value="F:zinc ion binding"/>
    <property type="evidence" value="ECO:0007669"/>
    <property type="project" value="InterPro"/>
</dbReference>
<dbReference type="AlphaFoldDB" id="A0AAV9P9C2"/>
<dbReference type="RefSeq" id="XP_064659079.1">
    <property type="nucleotide sequence ID" value="XM_064802954.1"/>
</dbReference>
<feature type="domain" description="Xylanolytic transcriptional activator regulatory" evidence="9">
    <location>
        <begin position="72"/>
        <end position="147"/>
    </location>
</feature>
<evidence type="ECO:0000256" key="5">
    <source>
        <dbReference type="ARBA" id="ARBA00023125"/>
    </source>
</evidence>
<evidence type="ECO:0000313" key="10">
    <source>
        <dbReference type="EMBL" id="KAK5169733.1"/>
    </source>
</evidence>
<evidence type="ECO:0000259" key="9">
    <source>
        <dbReference type="SMART" id="SM00906"/>
    </source>
</evidence>
<evidence type="ECO:0000256" key="7">
    <source>
        <dbReference type="ARBA" id="ARBA00023242"/>
    </source>
</evidence>
<keyword evidence="11" id="KW-1185">Reference proteome</keyword>
<feature type="compositionally biased region" description="Low complexity" evidence="8">
    <location>
        <begin position="385"/>
        <end position="396"/>
    </location>
</feature>
<keyword evidence="7" id="KW-0539">Nucleus</keyword>
<accession>A0AAV9P9C2</accession>
<keyword evidence="5" id="KW-0238">DNA-binding</keyword>
<dbReference type="InterPro" id="IPR007219">
    <property type="entry name" value="XnlR_reg_dom"/>
</dbReference>
<name>A0AAV9P9C2_9PEZI</name>
<feature type="region of interest" description="Disordered" evidence="8">
    <location>
        <begin position="381"/>
        <end position="402"/>
    </location>
</feature>
<keyword evidence="4" id="KW-0805">Transcription regulation</keyword>
<comment type="subcellular location">
    <subcellularLocation>
        <location evidence="1">Nucleus</location>
    </subcellularLocation>
</comment>
<reference evidence="10 11" key="1">
    <citation type="submission" date="2023-08" db="EMBL/GenBank/DDBJ databases">
        <title>Black Yeasts Isolated from many extreme environments.</title>
        <authorList>
            <person name="Coleine C."/>
            <person name="Stajich J.E."/>
            <person name="Selbmann L."/>
        </authorList>
    </citation>
    <scope>NUCLEOTIDE SEQUENCE [LARGE SCALE GENOMIC DNA]</scope>
    <source>
        <strain evidence="10 11">CCFEE 5935</strain>
    </source>
</reference>